<dbReference type="PANTHER" id="PTHR34266">
    <property type="entry name" value="THIAZOLE SYNTHASE"/>
    <property type="match status" value="1"/>
</dbReference>
<sequence>MLVSEGFEVSKSSRARPTIWSWPNDCWRPACKVLMLWCAPIGSAAGPLNPTALRAMRAHFPDVSLIVVAGIGRPSHATAVMELGFDAVLLNTAVAGAGDPAAMAAAFAAAIAAGNQAFNAGLLEPRDMAVSSTPVIGKAVFTCSLINSS</sequence>
<evidence type="ECO:0000256" key="7">
    <source>
        <dbReference type="ARBA" id="ARBA00049897"/>
    </source>
</evidence>
<keyword evidence="5" id="KW-0784">Thiamine biosynthesis</keyword>
<dbReference type="UniPathway" id="UPA00060"/>
<evidence type="ECO:0000256" key="3">
    <source>
        <dbReference type="ARBA" id="ARBA00011960"/>
    </source>
</evidence>
<evidence type="ECO:0000256" key="6">
    <source>
        <dbReference type="ARBA" id="ARBA00023270"/>
    </source>
</evidence>
<comment type="pathway">
    <text evidence="2">Cofactor biosynthesis; thiamine diphosphate biosynthesis.</text>
</comment>
<dbReference type="InterPro" id="IPR033983">
    <property type="entry name" value="Thiazole_synthase_ThiG"/>
</dbReference>
<dbReference type="EC" id="2.8.1.10" evidence="3"/>
<evidence type="ECO:0000256" key="1">
    <source>
        <dbReference type="ARBA" id="ARBA00002834"/>
    </source>
</evidence>
<name>A0A6G1WVL0_9HYPH</name>
<dbReference type="PANTHER" id="PTHR34266:SF2">
    <property type="entry name" value="THIAZOLE SYNTHASE"/>
    <property type="match status" value="1"/>
</dbReference>
<dbReference type="GO" id="GO:1990107">
    <property type="term" value="F:thiazole synthase activity"/>
    <property type="evidence" value="ECO:0007669"/>
    <property type="project" value="UniProtKB-EC"/>
</dbReference>
<dbReference type="InterPro" id="IPR008867">
    <property type="entry name" value="ThiG"/>
</dbReference>
<dbReference type="AlphaFoldDB" id="A0A6G1WVL0"/>
<gene>
    <name evidence="9" type="ORF">GHJ91_32840</name>
</gene>
<protein>
    <recommendedName>
        <fullName evidence="3">thiazole synthase</fullName>
        <ecNumber evidence="3">2.8.1.10</ecNumber>
    </recommendedName>
</protein>
<evidence type="ECO:0000313" key="9">
    <source>
        <dbReference type="EMBL" id="MQW73692.1"/>
    </source>
</evidence>
<dbReference type="InterPro" id="IPR013785">
    <property type="entry name" value="Aldolase_TIM"/>
</dbReference>
<keyword evidence="6" id="KW-0704">Schiff base</keyword>
<dbReference type="RefSeq" id="WP_337738929.1">
    <property type="nucleotide sequence ID" value="NZ_WISB01000219.1"/>
</dbReference>
<feature type="domain" description="Thiazole synthase ThiG" evidence="8">
    <location>
        <begin position="2"/>
        <end position="134"/>
    </location>
</feature>
<dbReference type="GO" id="GO:0009229">
    <property type="term" value="P:thiamine diphosphate biosynthetic process"/>
    <property type="evidence" value="ECO:0007669"/>
    <property type="project" value="UniProtKB-UniPathway"/>
</dbReference>
<reference evidence="9" key="1">
    <citation type="journal article" date="2013" name="Genome Biol.">
        <title>Comparative genomics of the core and accessory genomes of 48 Sinorhizobium strains comprising five genospecies.</title>
        <authorList>
            <person name="Sugawara M."/>
            <person name="Epstein B."/>
            <person name="Badgley B.D."/>
            <person name="Unno T."/>
            <person name="Xu L."/>
            <person name="Reese J."/>
            <person name="Gyaneshwar P."/>
            <person name="Denny R."/>
            <person name="Mudge J."/>
            <person name="Bharti A.K."/>
            <person name="Farmer A.D."/>
            <person name="May G.D."/>
            <person name="Woodward J.E."/>
            <person name="Medigue C."/>
            <person name="Vallenet D."/>
            <person name="Lajus A."/>
            <person name="Rouy Z."/>
            <person name="Martinez-Vaz B."/>
            <person name="Tiffin P."/>
            <person name="Young N.D."/>
            <person name="Sadowsky M.J."/>
        </authorList>
    </citation>
    <scope>NUCLEOTIDE SEQUENCE</scope>
    <source>
        <strain evidence="9">M1</strain>
    </source>
</reference>
<comment type="catalytic activity">
    <reaction evidence="7">
        <text>[ThiS sulfur-carrier protein]-C-terminal-Gly-aminoethanethioate + 2-iminoacetate + 1-deoxy-D-xylulose 5-phosphate = [ThiS sulfur-carrier protein]-C-terminal Gly-Gly + 2-[(2R,5Z)-2-carboxy-4-methylthiazol-5(2H)-ylidene]ethyl phosphate + 2 H2O + H(+)</text>
        <dbReference type="Rhea" id="RHEA:26297"/>
        <dbReference type="Rhea" id="RHEA-COMP:12909"/>
        <dbReference type="Rhea" id="RHEA-COMP:19908"/>
        <dbReference type="ChEBI" id="CHEBI:15377"/>
        <dbReference type="ChEBI" id="CHEBI:15378"/>
        <dbReference type="ChEBI" id="CHEBI:57792"/>
        <dbReference type="ChEBI" id="CHEBI:62899"/>
        <dbReference type="ChEBI" id="CHEBI:77846"/>
        <dbReference type="ChEBI" id="CHEBI:90778"/>
        <dbReference type="ChEBI" id="CHEBI:232372"/>
        <dbReference type="EC" id="2.8.1.10"/>
    </reaction>
</comment>
<comment type="caution">
    <text evidence="9">The sequence shown here is derived from an EMBL/GenBank/DDBJ whole genome shotgun (WGS) entry which is preliminary data.</text>
</comment>
<dbReference type="Gene3D" id="3.20.20.70">
    <property type="entry name" value="Aldolase class I"/>
    <property type="match status" value="1"/>
</dbReference>
<evidence type="ECO:0000256" key="2">
    <source>
        <dbReference type="ARBA" id="ARBA00004948"/>
    </source>
</evidence>
<evidence type="ECO:0000256" key="4">
    <source>
        <dbReference type="ARBA" id="ARBA00022679"/>
    </source>
</evidence>
<organism evidence="9">
    <name type="scientific">Sinorhizobium medicae</name>
    <dbReference type="NCBI Taxonomy" id="110321"/>
    <lineage>
        <taxon>Bacteria</taxon>
        <taxon>Pseudomonadati</taxon>
        <taxon>Pseudomonadota</taxon>
        <taxon>Alphaproteobacteria</taxon>
        <taxon>Hyphomicrobiales</taxon>
        <taxon>Rhizobiaceae</taxon>
        <taxon>Sinorhizobium/Ensifer group</taxon>
        <taxon>Sinorhizobium</taxon>
    </lineage>
</organism>
<accession>A0A6G1WVL0</accession>
<dbReference type="SUPFAM" id="SSF110399">
    <property type="entry name" value="ThiG-like"/>
    <property type="match status" value="1"/>
</dbReference>
<proteinExistence type="predicted"/>
<dbReference type="Pfam" id="PF05690">
    <property type="entry name" value="ThiG"/>
    <property type="match status" value="1"/>
</dbReference>
<evidence type="ECO:0000256" key="5">
    <source>
        <dbReference type="ARBA" id="ARBA00022977"/>
    </source>
</evidence>
<dbReference type="EMBL" id="WISB01000219">
    <property type="protein sequence ID" value="MQW73692.1"/>
    <property type="molecule type" value="Genomic_DNA"/>
</dbReference>
<evidence type="ECO:0000259" key="8">
    <source>
        <dbReference type="Pfam" id="PF05690"/>
    </source>
</evidence>
<keyword evidence="4" id="KW-0808">Transferase</keyword>
<comment type="function">
    <text evidence="1">Catalyzes the rearrangement of 1-deoxy-D-xylulose 5-phosphate (DXP) to produce the thiazole phosphate moiety of thiamine. Sulfur is provided by the thiocarboxylate moiety of the carrier protein ThiS. In vitro, sulfur can be provided by H(2)S.</text>
</comment>